<evidence type="ECO:0000256" key="2">
    <source>
        <dbReference type="ARBA" id="ARBA00022723"/>
    </source>
</evidence>
<sequence>MRLGEATSGEVRQAATVMAGDDGTLSPIVLIPVGSTEQHGPHLPLNTDTLIAEEIAGRAIHRTDGLMLGPTISVSASGEHAGFAGTLSIGTEVMSQVAIELGRSADWAAGIVFVNGHGGNHAALKQAVATLTYERRPVLSWSPRWPKRTDGGPPDLHAGRIETSLMLAIDPGLVRLERATAGPDTPLDQLLPALRAHGVMNVSTSGVLGDPEGASGNEGERFINDFVADLVHEIEAWRPIDPTPI</sequence>
<dbReference type="NCBIfam" id="TIGR03964">
    <property type="entry name" value="mycofact_creat"/>
    <property type="match status" value="1"/>
</dbReference>
<dbReference type="Pfam" id="PF02633">
    <property type="entry name" value="Creatininase"/>
    <property type="match status" value="1"/>
</dbReference>
<dbReference type="InterPro" id="IPR024087">
    <property type="entry name" value="Creatininase-like_sf"/>
</dbReference>
<comment type="cofactor">
    <cofactor evidence="1">
        <name>Zn(2+)</name>
        <dbReference type="ChEBI" id="CHEBI:29105"/>
    </cofactor>
</comment>
<dbReference type="EMBL" id="AP012057">
    <property type="protein sequence ID" value="BAN03951.1"/>
    <property type="molecule type" value="Genomic_DNA"/>
</dbReference>
<dbReference type="KEGG" id="aym:YM304_36370"/>
<keyword evidence="2" id="KW-0479">Metal-binding</keyword>
<evidence type="ECO:0000313" key="6">
    <source>
        <dbReference type="EMBL" id="BAN03951.1"/>
    </source>
</evidence>
<evidence type="ECO:0000256" key="5">
    <source>
        <dbReference type="ARBA" id="ARBA00024029"/>
    </source>
</evidence>
<reference evidence="6 7" key="1">
    <citation type="journal article" date="2013" name="Int. J. Syst. Evol. Microbiol.">
        <title>Ilumatobacter nonamiense sp. nov. and Ilumatobacter coccineum sp. nov., isolated from seashore sand.</title>
        <authorList>
            <person name="Matsumoto A."/>
            <person name="Kasai H."/>
            <person name="Matsuo Y."/>
            <person name="Shizuri Y."/>
            <person name="Ichikawa N."/>
            <person name="Fujita N."/>
            <person name="Omura S."/>
            <person name="Takahashi Y."/>
        </authorList>
    </citation>
    <scope>NUCLEOTIDE SEQUENCE [LARGE SCALE GENOMIC DNA]</scope>
    <source>
        <strain evidence="7">NBRC 103263 / KCTC 29153 / YM16-304</strain>
    </source>
</reference>
<protein>
    <submittedName>
        <fullName evidence="6">Putative creatinine amidohydrolase</fullName>
        <ecNumber evidence="6">3.5.2.10</ecNumber>
    </submittedName>
</protein>
<dbReference type="AlphaFoldDB" id="A0A6C7EBU5"/>
<dbReference type="OrthoDB" id="9801445at2"/>
<evidence type="ECO:0000313" key="7">
    <source>
        <dbReference type="Proteomes" id="UP000011863"/>
    </source>
</evidence>
<dbReference type="SUPFAM" id="SSF102215">
    <property type="entry name" value="Creatininase"/>
    <property type="match status" value="1"/>
</dbReference>
<keyword evidence="7" id="KW-1185">Reference proteome</keyword>
<dbReference type="Gene3D" id="3.40.50.10310">
    <property type="entry name" value="Creatininase"/>
    <property type="match status" value="1"/>
</dbReference>
<dbReference type="EC" id="3.5.2.10" evidence="6"/>
<dbReference type="PANTHER" id="PTHR35005:SF1">
    <property type="entry name" value="2-AMINO-5-FORMYLAMINO-6-RIBOSYLAMINOPYRIMIDIN-4(3H)-ONE 5'-MONOPHOSPHATE DEFORMYLASE"/>
    <property type="match status" value="1"/>
</dbReference>
<dbReference type="RefSeq" id="WP_015443198.1">
    <property type="nucleotide sequence ID" value="NC_020520.1"/>
</dbReference>
<dbReference type="GO" id="GO:0009231">
    <property type="term" value="P:riboflavin biosynthetic process"/>
    <property type="evidence" value="ECO:0007669"/>
    <property type="project" value="TreeGrafter"/>
</dbReference>
<dbReference type="PANTHER" id="PTHR35005">
    <property type="entry name" value="3-DEHYDRO-SCYLLO-INOSOSE HYDROLASE"/>
    <property type="match status" value="1"/>
</dbReference>
<dbReference type="GO" id="GO:0046872">
    <property type="term" value="F:metal ion binding"/>
    <property type="evidence" value="ECO:0007669"/>
    <property type="project" value="UniProtKB-KW"/>
</dbReference>
<keyword evidence="3 6" id="KW-0378">Hydrolase</keyword>
<evidence type="ECO:0000256" key="4">
    <source>
        <dbReference type="ARBA" id="ARBA00022833"/>
    </source>
</evidence>
<dbReference type="GO" id="GO:0016811">
    <property type="term" value="F:hydrolase activity, acting on carbon-nitrogen (but not peptide) bonds, in linear amides"/>
    <property type="evidence" value="ECO:0007669"/>
    <property type="project" value="TreeGrafter"/>
</dbReference>
<dbReference type="Proteomes" id="UP000011863">
    <property type="component" value="Chromosome"/>
</dbReference>
<dbReference type="GO" id="GO:0047789">
    <property type="term" value="F:creatininase activity"/>
    <property type="evidence" value="ECO:0007669"/>
    <property type="project" value="UniProtKB-EC"/>
</dbReference>
<name>A0A6C7EBU5_ILUCY</name>
<dbReference type="InterPro" id="IPR023871">
    <property type="entry name" value="MftE"/>
</dbReference>
<gene>
    <name evidence="6" type="ORF">YM304_36370</name>
</gene>
<proteinExistence type="inferred from homology"/>
<dbReference type="InterPro" id="IPR003785">
    <property type="entry name" value="Creatininase/forma_Hydrolase"/>
</dbReference>
<comment type="similarity">
    <text evidence="5">Belongs to the creatininase superfamily.</text>
</comment>
<evidence type="ECO:0000256" key="1">
    <source>
        <dbReference type="ARBA" id="ARBA00001947"/>
    </source>
</evidence>
<evidence type="ECO:0000256" key="3">
    <source>
        <dbReference type="ARBA" id="ARBA00022801"/>
    </source>
</evidence>
<accession>A0A6C7EBU5</accession>
<organism evidence="6 7">
    <name type="scientific">Ilumatobacter coccineus (strain NBRC 103263 / KCTC 29153 / YM16-304)</name>
    <dbReference type="NCBI Taxonomy" id="1313172"/>
    <lineage>
        <taxon>Bacteria</taxon>
        <taxon>Bacillati</taxon>
        <taxon>Actinomycetota</taxon>
        <taxon>Acidimicrobiia</taxon>
        <taxon>Acidimicrobiales</taxon>
        <taxon>Ilumatobacteraceae</taxon>
        <taxon>Ilumatobacter</taxon>
    </lineage>
</organism>
<keyword evidence="4" id="KW-0862">Zinc</keyword>